<dbReference type="InterPro" id="IPR015797">
    <property type="entry name" value="NUDIX_hydrolase-like_dom_sf"/>
</dbReference>
<dbReference type="EMBL" id="JBHUDO010000002">
    <property type="protein sequence ID" value="MFD1646214.1"/>
    <property type="molecule type" value="Genomic_DNA"/>
</dbReference>
<dbReference type="SUPFAM" id="SSF55811">
    <property type="entry name" value="Nudix"/>
    <property type="match status" value="1"/>
</dbReference>
<dbReference type="GO" id="GO:0016787">
    <property type="term" value="F:hydrolase activity"/>
    <property type="evidence" value="ECO:0007669"/>
    <property type="project" value="UniProtKB-KW"/>
</dbReference>
<feature type="region of interest" description="Disordered" evidence="2">
    <location>
        <begin position="31"/>
        <end position="50"/>
    </location>
</feature>
<dbReference type="RefSeq" id="WP_256398265.1">
    <property type="nucleotide sequence ID" value="NZ_JANHJR010000001.1"/>
</dbReference>
<evidence type="ECO:0000313" key="5">
    <source>
        <dbReference type="Proteomes" id="UP001597034"/>
    </source>
</evidence>
<dbReference type="Gene3D" id="3.90.79.10">
    <property type="entry name" value="Nucleoside Triphosphate Pyrophosphohydrolase"/>
    <property type="match status" value="1"/>
</dbReference>
<dbReference type="PRINTS" id="PR00502">
    <property type="entry name" value="NUDIXFAMILY"/>
</dbReference>
<evidence type="ECO:0000259" key="3">
    <source>
        <dbReference type="PROSITE" id="PS51462"/>
    </source>
</evidence>
<name>A0ABD6DLQ1_9EURY</name>
<evidence type="ECO:0000313" key="4">
    <source>
        <dbReference type="EMBL" id="MFD1646214.1"/>
    </source>
</evidence>
<feature type="domain" description="Nudix hydrolase" evidence="3">
    <location>
        <begin position="59"/>
        <end position="191"/>
    </location>
</feature>
<sequence length="191" mass="21695">MTDDWPAVRERVAERTDRVLADLRERWDTDRSVEPFEYGPRHHDPAEPPENVDGQLERLAGIASVVVFYTDAREETVLVYNPSGHWEPPGGAIEAGQTPEETVHMEAREETGLEIELTDLLYAGRFEFQYRNGASVTLPLAQFVGHRVGGSLTVERERIDHPGVTRATGVFDRELLPECREREEILELMAE</sequence>
<organism evidence="4 5">
    <name type="scientific">Haloarchaeobius litoreus</name>
    <dbReference type="NCBI Taxonomy" id="755306"/>
    <lineage>
        <taxon>Archaea</taxon>
        <taxon>Methanobacteriati</taxon>
        <taxon>Methanobacteriota</taxon>
        <taxon>Stenosarchaea group</taxon>
        <taxon>Halobacteria</taxon>
        <taxon>Halobacteriales</taxon>
        <taxon>Halorubellaceae</taxon>
        <taxon>Haloarchaeobius</taxon>
    </lineage>
</organism>
<dbReference type="InterPro" id="IPR020476">
    <property type="entry name" value="Nudix_hydrolase"/>
</dbReference>
<dbReference type="Pfam" id="PF00293">
    <property type="entry name" value="NUDIX"/>
    <property type="match status" value="1"/>
</dbReference>
<dbReference type="AlphaFoldDB" id="A0ABD6DLQ1"/>
<evidence type="ECO:0000256" key="2">
    <source>
        <dbReference type="SAM" id="MobiDB-lite"/>
    </source>
</evidence>
<reference evidence="4 5" key="1">
    <citation type="journal article" date="2019" name="Int. J. Syst. Evol. Microbiol.">
        <title>The Global Catalogue of Microorganisms (GCM) 10K type strain sequencing project: providing services to taxonomists for standard genome sequencing and annotation.</title>
        <authorList>
            <consortium name="The Broad Institute Genomics Platform"/>
            <consortium name="The Broad Institute Genome Sequencing Center for Infectious Disease"/>
            <person name="Wu L."/>
            <person name="Ma J."/>
        </authorList>
    </citation>
    <scope>NUCLEOTIDE SEQUENCE [LARGE SCALE GENOMIC DNA]</scope>
    <source>
        <strain evidence="4 5">CGMCC 1.10390</strain>
    </source>
</reference>
<evidence type="ECO:0000256" key="1">
    <source>
        <dbReference type="ARBA" id="ARBA00022801"/>
    </source>
</evidence>
<comment type="caution">
    <text evidence="4">The sequence shown here is derived from an EMBL/GenBank/DDBJ whole genome shotgun (WGS) entry which is preliminary data.</text>
</comment>
<accession>A0ABD6DLQ1</accession>
<keyword evidence="1" id="KW-0378">Hydrolase</keyword>
<protein>
    <submittedName>
        <fullName evidence="4">NUDIX domain-containing protein</fullName>
    </submittedName>
</protein>
<dbReference type="PROSITE" id="PS51462">
    <property type="entry name" value="NUDIX"/>
    <property type="match status" value="1"/>
</dbReference>
<proteinExistence type="predicted"/>
<feature type="compositionally biased region" description="Basic and acidic residues" evidence="2">
    <location>
        <begin position="31"/>
        <end position="46"/>
    </location>
</feature>
<gene>
    <name evidence="4" type="ORF">ACFSBL_11020</name>
</gene>
<dbReference type="Proteomes" id="UP001597034">
    <property type="component" value="Unassembled WGS sequence"/>
</dbReference>
<keyword evidence="5" id="KW-1185">Reference proteome</keyword>
<dbReference type="InterPro" id="IPR000086">
    <property type="entry name" value="NUDIX_hydrolase_dom"/>
</dbReference>